<evidence type="ECO:0000256" key="5">
    <source>
        <dbReference type="ARBA" id="ARBA00032897"/>
    </source>
</evidence>
<evidence type="ECO:0000313" key="8">
    <source>
        <dbReference type="EMBL" id="SIS63597.1"/>
    </source>
</evidence>
<dbReference type="STRING" id="570947.SAMN05421687_11532"/>
<dbReference type="InterPro" id="IPR027417">
    <property type="entry name" value="P-loop_NTPase"/>
</dbReference>
<dbReference type="GO" id="GO:0005524">
    <property type="term" value="F:ATP binding"/>
    <property type="evidence" value="ECO:0007669"/>
    <property type="project" value="UniProtKB-KW"/>
</dbReference>
<evidence type="ECO:0000256" key="6">
    <source>
        <dbReference type="ARBA" id="ARBA00048178"/>
    </source>
</evidence>
<proteinExistence type="inferred from homology"/>
<evidence type="ECO:0000259" key="7">
    <source>
        <dbReference type="Pfam" id="PF06414"/>
    </source>
</evidence>
<dbReference type="AlphaFoldDB" id="A0A1N7KPU3"/>
<dbReference type="OrthoDB" id="9791543at2"/>
<dbReference type="InterPro" id="IPR010488">
    <property type="entry name" value="Zeta_toxin_domain"/>
</dbReference>
<keyword evidence="3" id="KW-0547">Nucleotide-binding</keyword>
<name>A0A1N7KPU3_9BACI</name>
<dbReference type="RefSeq" id="WP_076560682.1">
    <property type="nucleotide sequence ID" value="NZ_FTOC01000015.1"/>
</dbReference>
<dbReference type="EMBL" id="FTOC01000015">
    <property type="protein sequence ID" value="SIS63597.1"/>
    <property type="molecule type" value="Genomic_DNA"/>
</dbReference>
<sequence>MIFNNKPIMYIFAGNNGSGKSTIRSIIIDKIGIEMNIDPDGIARHLDQSDPESKRAEAGRSAIKSTRDCIENKKSFSVETTLAGKTFLRRIKMARENGFEITMFYLGLEDVQLNIERVVSRVQNGGHHIPTEDILKRHGKSKENLTNNLSLIDNLIVIDNSHFYGATVLEAYDNYLAYESNKLPEWVLPIKEQLKS</sequence>
<evidence type="ECO:0000256" key="2">
    <source>
        <dbReference type="ARBA" id="ARBA00011963"/>
    </source>
</evidence>
<organism evidence="8 9">
    <name type="scientific">Salimicrobium flavidum</name>
    <dbReference type="NCBI Taxonomy" id="570947"/>
    <lineage>
        <taxon>Bacteria</taxon>
        <taxon>Bacillati</taxon>
        <taxon>Bacillota</taxon>
        <taxon>Bacilli</taxon>
        <taxon>Bacillales</taxon>
        <taxon>Bacillaceae</taxon>
        <taxon>Salimicrobium</taxon>
    </lineage>
</organism>
<dbReference type="PANTHER" id="PTHR39206:SF1">
    <property type="entry name" value="SLL8004 PROTEIN"/>
    <property type="match status" value="1"/>
</dbReference>
<protein>
    <recommendedName>
        <fullName evidence="5">UDP-N-acetylglucosamine kinase</fullName>
        <ecNumber evidence="2">2.7.1.176</ecNumber>
    </recommendedName>
    <alternativeName>
        <fullName evidence="5">UDP-N-acetylglucosamine kinase</fullName>
    </alternativeName>
</protein>
<dbReference type="Pfam" id="PF06414">
    <property type="entry name" value="Zeta_toxin"/>
    <property type="match status" value="1"/>
</dbReference>
<dbReference type="PANTHER" id="PTHR39206">
    <property type="entry name" value="SLL8004 PROTEIN"/>
    <property type="match status" value="1"/>
</dbReference>
<dbReference type="GO" id="GO:0016301">
    <property type="term" value="F:kinase activity"/>
    <property type="evidence" value="ECO:0007669"/>
    <property type="project" value="InterPro"/>
</dbReference>
<feature type="domain" description="Zeta toxin" evidence="7">
    <location>
        <begin position="5"/>
        <end position="161"/>
    </location>
</feature>
<keyword evidence="9" id="KW-1185">Reference proteome</keyword>
<keyword evidence="4" id="KW-0067">ATP-binding</keyword>
<evidence type="ECO:0000313" key="9">
    <source>
        <dbReference type="Proteomes" id="UP000187608"/>
    </source>
</evidence>
<reference evidence="9" key="1">
    <citation type="submission" date="2017-01" db="EMBL/GenBank/DDBJ databases">
        <authorList>
            <person name="Varghese N."/>
            <person name="Submissions S."/>
        </authorList>
    </citation>
    <scope>NUCLEOTIDE SEQUENCE [LARGE SCALE GENOMIC DNA]</scope>
    <source>
        <strain evidence="9">DSM 23127</strain>
    </source>
</reference>
<evidence type="ECO:0000256" key="1">
    <source>
        <dbReference type="ARBA" id="ARBA00009104"/>
    </source>
</evidence>
<evidence type="ECO:0000256" key="4">
    <source>
        <dbReference type="ARBA" id="ARBA00022840"/>
    </source>
</evidence>
<dbReference type="Proteomes" id="UP000187608">
    <property type="component" value="Unassembled WGS sequence"/>
</dbReference>
<accession>A0A1N7KPU3</accession>
<dbReference type="SUPFAM" id="SSF52540">
    <property type="entry name" value="P-loop containing nucleoside triphosphate hydrolases"/>
    <property type="match status" value="1"/>
</dbReference>
<dbReference type="EC" id="2.7.1.176" evidence="2"/>
<gene>
    <name evidence="8" type="ORF">SAMN05421687_11532</name>
</gene>
<evidence type="ECO:0000256" key="3">
    <source>
        <dbReference type="ARBA" id="ARBA00022741"/>
    </source>
</evidence>
<comment type="catalytic activity">
    <reaction evidence="6">
        <text>UDP-N-acetyl-alpha-D-glucosamine + ATP = UDP-N-acetyl-alpha-D-glucosamine 3'-phosphate + ADP + H(+)</text>
        <dbReference type="Rhea" id="RHEA:32671"/>
        <dbReference type="ChEBI" id="CHEBI:15378"/>
        <dbReference type="ChEBI" id="CHEBI:30616"/>
        <dbReference type="ChEBI" id="CHEBI:57705"/>
        <dbReference type="ChEBI" id="CHEBI:64353"/>
        <dbReference type="ChEBI" id="CHEBI:456216"/>
        <dbReference type="EC" id="2.7.1.176"/>
    </reaction>
</comment>
<comment type="similarity">
    <text evidence="1">Belongs to the zeta toxin family.</text>
</comment>
<dbReference type="Gene3D" id="3.40.50.300">
    <property type="entry name" value="P-loop containing nucleotide triphosphate hydrolases"/>
    <property type="match status" value="1"/>
</dbReference>